<proteinExistence type="predicted"/>
<organism evidence="4">
    <name type="scientific">Thomasclavelia ramosa</name>
    <dbReference type="NCBI Taxonomy" id="1547"/>
    <lineage>
        <taxon>Bacteria</taxon>
        <taxon>Bacillati</taxon>
        <taxon>Bacillota</taxon>
        <taxon>Erysipelotrichia</taxon>
        <taxon>Erysipelotrichales</taxon>
        <taxon>Coprobacillaceae</taxon>
        <taxon>Thomasclavelia</taxon>
    </lineage>
</organism>
<dbReference type="Pfam" id="PF00990">
    <property type="entry name" value="GGDEF"/>
    <property type="match status" value="1"/>
</dbReference>
<evidence type="ECO:0000256" key="1">
    <source>
        <dbReference type="SAM" id="Phobius"/>
    </source>
</evidence>
<gene>
    <name evidence="4" type="primary">ydaM_3</name>
    <name evidence="4" type="ORF">CRLFYP8_01625</name>
</gene>
<dbReference type="GO" id="GO:0016020">
    <property type="term" value="C:membrane"/>
    <property type="evidence" value="ECO:0007669"/>
    <property type="project" value="InterPro"/>
</dbReference>
<evidence type="ECO:0000259" key="2">
    <source>
        <dbReference type="PROSITE" id="PS50885"/>
    </source>
</evidence>
<dbReference type="EMBL" id="CACRTL010000013">
    <property type="protein sequence ID" value="VYT61077.1"/>
    <property type="molecule type" value="Genomic_DNA"/>
</dbReference>
<dbReference type="AlphaFoldDB" id="A0A6N2Y4J0"/>
<dbReference type="SMART" id="SM00267">
    <property type="entry name" value="GGDEF"/>
    <property type="match status" value="1"/>
</dbReference>
<dbReference type="GO" id="GO:0007165">
    <property type="term" value="P:signal transduction"/>
    <property type="evidence" value="ECO:0007669"/>
    <property type="project" value="InterPro"/>
</dbReference>
<dbReference type="GO" id="GO:0052621">
    <property type="term" value="F:diguanylate cyclase activity"/>
    <property type="evidence" value="ECO:0007669"/>
    <property type="project" value="UniProtKB-EC"/>
</dbReference>
<protein>
    <submittedName>
        <fullName evidence="4">Putative diguanylate cyclase YdaM</fullName>
        <ecNumber evidence="4">2.7.7.65</ecNumber>
    </submittedName>
</protein>
<dbReference type="SUPFAM" id="SSF55073">
    <property type="entry name" value="Nucleotide cyclase"/>
    <property type="match status" value="1"/>
</dbReference>
<keyword evidence="1" id="KW-0812">Transmembrane</keyword>
<reference evidence="4" key="1">
    <citation type="submission" date="2019-11" db="EMBL/GenBank/DDBJ databases">
        <authorList>
            <person name="Feng L."/>
        </authorList>
    </citation>
    <scope>NUCLEOTIDE SEQUENCE</scope>
    <source>
        <strain evidence="4">CramosumLFYP8</strain>
    </source>
</reference>
<name>A0A6N2Y4J0_9FIRM</name>
<dbReference type="PROSITE" id="PS50885">
    <property type="entry name" value="HAMP"/>
    <property type="match status" value="1"/>
</dbReference>
<dbReference type="Gene3D" id="3.30.70.270">
    <property type="match status" value="1"/>
</dbReference>
<feature type="transmembrane region" description="Helical" evidence="1">
    <location>
        <begin position="286"/>
        <end position="308"/>
    </location>
</feature>
<dbReference type="InterPro" id="IPR029787">
    <property type="entry name" value="Nucleotide_cyclase"/>
</dbReference>
<dbReference type="PANTHER" id="PTHR46663:SF2">
    <property type="entry name" value="GGDEF DOMAIN-CONTAINING PROTEIN"/>
    <property type="match status" value="1"/>
</dbReference>
<dbReference type="InterPro" id="IPR000160">
    <property type="entry name" value="GGDEF_dom"/>
</dbReference>
<evidence type="ECO:0000313" key="4">
    <source>
        <dbReference type="EMBL" id="VYT61077.1"/>
    </source>
</evidence>
<feature type="domain" description="HAMP" evidence="2">
    <location>
        <begin position="310"/>
        <end position="362"/>
    </location>
</feature>
<dbReference type="InterPro" id="IPR043128">
    <property type="entry name" value="Rev_trsase/Diguanyl_cyclase"/>
</dbReference>
<dbReference type="NCBIfam" id="TIGR00254">
    <property type="entry name" value="GGDEF"/>
    <property type="match status" value="1"/>
</dbReference>
<dbReference type="Gene3D" id="6.10.340.10">
    <property type="match status" value="1"/>
</dbReference>
<evidence type="ECO:0000259" key="3">
    <source>
        <dbReference type="PROSITE" id="PS50887"/>
    </source>
</evidence>
<dbReference type="RefSeq" id="WP_156635202.1">
    <property type="nucleotide sequence ID" value="NZ_CACRTL010000013.1"/>
</dbReference>
<accession>A0A6N2Y4J0</accession>
<keyword evidence="1" id="KW-1133">Transmembrane helix</keyword>
<dbReference type="InterPro" id="IPR052163">
    <property type="entry name" value="DGC-Regulatory_Protein"/>
</dbReference>
<dbReference type="InterPro" id="IPR003660">
    <property type="entry name" value="HAMP_dom"/>
</dbReference>
<keyword evidence="4" id="KW-0808">Transferase</keyword>
<dbReference type="EC" id="2.7.7.65" evidence="4"/>
<feature type="domain" description="GGDEF" evidence="3">
    <location>
        <begin position="502"/>
        <end position="638"/>
    </location>
</feature>
<dbReference type="PROSITE" id="PS50887">
    <property type="entry name" value="GGDEF"/>
    <property type="match status" value="1"/>
</dbReference>
<feature type="transmembrane region" description="Helical" evidence="1">
    <location>
        <begin position="7"/>
        <end position="27"/>
    </location>
</feature>
<dbReference type="CDD" id="cd01949">
    <property type="entry name" value="GGDEF"/>
    <property type="match status" value="1"/>
</dbReference>
<keyword evidence="1" id="KW-0472">Membrane</keyword>
<dbReference type="PANTHER" id="PTHR46663">
    <property type="entry name" value="DIGUANYLATE CYCLASE DGCT-RELATED"/>
    <property type="match status" value="1"/>
</dbReference>
<keyword evidence="4" id="KW-0548">Nucleotidyltransferase</keyword>
<sequence>MQKIFRKYIIIIMSISLASVLLINFFLSTDSLQARTLETFNLKINQVIQTIENNRTELVSLKSSLDEDYLTRAKAFAYVIEKNPNIIESVTELQNLATLLDVDELHVSDSEGLIAYSSVPKYVGLDFHNGEQMRGFLPILESDDPDEYVIQDAQPNTAEGKIMKYVGVARKDKKGLVQVGLEPTRLLEAQQRNTYSYIFSRFPTNEGEQLFAINKTTNELIASTNDLDDKEASYYTYDNLKDCQSGTFKDIGNKTENFFVTREYDNILIGATVPKDILYKNRSSDLLLIGAYLIAIEIVIVVSINVILNKKVLKGIHSVLNDLNRIKNGDLNTVVKADDNQELIDLSSGINSMVNSVVNSADRISKIISIIDIPLAAFEYQNDTKQLFATARLKELLHLSDEEANQMYLDPKQLLKKLQIIISNPIEGESDVYCLEKDTFIKIRLVKDENGFYGTVNDVSSDILKKKQIQYEKDHDHLTGLLLYPSFKREVTLVINNNNYNHLYAAIMVDLDSFKHINDTYGHDFGDHYLKRLTYALNKLSKSNCLIARRSGDEFCLFIYNYQDKNTIINQLNKLWSYFKEELIELPDHSYQSIKVSGGFVCSSGLNNTIEELMKKSDKALYEAKNHYKGHFIEYKGK</sequence>